<dbReference type="AlphaFoldDB" id="A0A8T1RQ73"/>
<dbReference type="EMBL" id="CM031809">
    <property type="protein sequence ID" value="KAG6668886.1"/>
    <property type="molecule type" value="Genomic_DNA"/>
</dbReference>
<accession>A0A8T1RQ73</accession>
<sequence>MVFLCSHASRSLSISPFIRVGSGSLMIFMESPWIY</sequence>
<reference evidence="1" key="1">
    <citation type="submission" date="2020-12" db="EMBL/GenBank/DDBJ databases">
        <title>WGS assembly of Carya illinoinensis cv. Pawnee.</title>
        <authorList>
            <person name="Platts A."/>
            <person name="Shu S."/>
            <person name="Wright S."/>
            <person name="Barry K."/>
            <person name="Edger P."/>
            <person name="Pires J.C."/>
            <person name="Schmutz J."/>
        </authorList>
    </citation>
    <scope>NUCLEOTIDE SEQUENCE</scope>
    <source>
        <tissue evidence="1">Leaf</tissue>
    </source>
</reference>
<evidence type="ECO:0000313" key="1">
    <source>
        <dbReference type="EMBL" id="KAG6668886.1"/>
    </source>
</evidence>
<keyword evidence="2" id="KW-1185">Reference proteome</keyword>
<organism evidence="1 2">
    <name type="scientific">Carya illinoinensis</name>
    <name type="common">Pecan</name>
    <dbReference type="NCBI Taxonomy" id="32201"/>
    <lineage>
        <taxon>Eukaryota</taxon>
        <taxon>Viridiplantae</taxon>
        <taxon>Streptophyta</taxon>
        <taxon>Embryophyta</taxon>
        <taxon>Tracheophyta</taxon>
        <taxon>Spermatophyta</taxon>
        <taxon>Magnoliopsida</taxon>
        <taxon>eudicotyledons</taxon>
        <taxon>Gunneridae</taxon>
        <taxon>Pentapetalae</taxon>
        <taxon>rosids</taxon>
        <taxon>fabids</taxon>
        <taxon>Fagales</taxon>
        <taxon>Juglandaceae</taxon>
        <taxon>Carya</taxon>
    </lineage>
</organism>
<protein>
    <submittedName>
        <fullName evidence="1">Uncharacterized protein</fullName>
    </submittedName>
</protein>
<comment type="caution">
    <text evidence="1">The sequence shown here is derived from an EMBL/GenBank/DDBJ whole genome shotgun (WGS) entry which is preliminary data.</text>
</comment>
<dbReference type="Proteomes" id="UP000811609">
    <property type="component" value="Chromosome 1"/>
</dbReference>
<gene>
    <name evidence="1" type="ORF">CIPAW_01G203300</name>
</gene>
<evidence type="ECO:0000313" key="2">
    <source>
        <dbReference type="Proteomes" id="UP000811609"/>
    </source>
</evidence>
<name>A0A8T1RQ73_CARIL</name>
<proteinExistence type="predicted"/>